<evidence type="ECO:0000313" key="2">
    <source>
        <dbReference type="EMBL" id="MBD8120469.1"/>
    </source>
</evidence>
<proteinExistence type="predicted"/>
<accession>A0ABR9A4W4</accession>
<dbReference type="InterPro" id="IPR041654">
    <property type="entry name" value="StyA_sbd"/>
</dbReference>
<organism evidence="2 3">
    <name type="scientific">Pseudomonas lutea</name>
    <dbReference type="NCBI Taxonomy" id="243924"/>
    <lineage>
        <taxon>Bacteria</taxon>
        <taxon>Pseudomonadati</taxon>
        <taxon>Pseudomonadota</taxon>
        <taxon>Gammaproteobacteria</taxon>
        <taxon>Pseudomonadales</taxon>
        <taxon>Pseudomonadaceae</taxon>
        <taxon>Pseudomonas</taxon>
    </lineage>
</organism>
<sequence length="407" mass="45138">MRNILIVGAGQSGLQLALGLQSAGYSVTLISNRTAEEIRNGNILSTQCLFGASLSYEHSQGLDFWSEVAPKITGVGVSINDGQGGRAVNWVGGLDRPAHSVDQRLKMSQWLALFEERGGEVVIREVTPEILIKFGRDFDLTLVASGRGELSKLFERDEVRSTFRTAQRSLAATYVHGMTPRTEDRLESVQCNLIPGIGELFVMPCHTLTGRCDILLWEGVPGGPLDSFSENFTPSQHLQHTLALMKRYTPWEYDRAQNVQLTDAKATLIGSVTPTVRQPVAEIELGFFVLAMADVVVTNDPITGQGANNAVKCAQVYLEAIIQQGDKPFDVEFMRCTFERFWGAVAPSVKWTNAMLTPPPPHILELMLAAHNEPLIANRFANCFDSPSDLENWFFNPVKFHRYIRDL</sequence>
<keyword evidence="3" id="KW-1185">Reference proteome</keyword>
<protein>
    <submittedName>
        <fullName evidence="2">FAD-binding oxidoreductase</fullName>
    </submittedName>
</protein>
<feature type="domain" description="Styrene monooxygenase StyA putative substrate binding" evidence="1">
    <location>
        <begin position="146"/>
        <end position="255"/>
    </location>
</feature>
<evidence type="ECO:0000259" key="1">
    <source>
        <dbReference type="Pfam" id="PF17885"/>
    </source>
</evidence>
<dbReference type="Gene3D" id="3.50.50.60">
    <property type="entry name" value="FAD/NAD(P)-binding domain"/>
    <property type="match status" value="3"/>
</dbReference>
<reference evidence="2 3" key="1">
    <citation type="journal article" date="2020" name="FEMS Microbiol. Ecol.">
        <title>Temporal dynamics of bacterial communities during seed development and maturation.</title>
        <authorList>
            <person name="Chesneau G."/>
            <person name="Torres-Cortes G."/>
            <person name="Briand M."/>
            <person name="Darrasse A."/>
            <person name="Preveaux A."/>
            <person name="Marais C."/>
            <person name="Jacques M.A."/>
            <person name="Shade A."/>
            <person name="Barret M."/>
        </authorList>
    </citation>
    <scope>NUCLEOTIDE SEQUENCE [LARGE SCALE GENOMIC DNA]</scope>
    <source>
        <strain evidence="2 3">CFBP13723</strain>
    </source>
</reference>
<gene>
    <name evidence="2" type="ORF">IFT62_04530</name>
</gene>
<dbReference type="SUPFAM" id="SSF51905">
    <property type="entry name" value="FAD/NAD(P)-binding domain"/>
    <property type="match status" value="1"/>
</dbReference>
<dbReference type="InterPro" id="IPR036188">
    <property type="entry name" value="FAD/NAD-bd_sf"/>
</dbReference>
<dbReference type="Proteomes" id="UP000625247">
    <property type="component" value="Unassembled WGS sequence"/>
</dbReference>
<name>A0ABR9A4W4_9PSED</name>
<comment type="caution">
    <text evidence="2">The sequence shown here is derived from an EMBL/GenBank/DDBJ whole genome shotgun (WGS) entry which is preliminary data.</text>
</comment>
<dbReference type="Pfam" id="PF17885">
    <property type="entry name" value="Smoa_sbd"/>
    <property type="match status" value="1"/>
</dbReference>
<dbReference type="PRINTS" id="PR00420">
    <property type="entry name" value="RNGMNOXGNASE"/>
</dbReference>
<dbReference type="RefSeq" id="WP_191943210.1">
    <property type="nucleotide sequence ID" value="NZ_JACYNP010000002.1"/>
</dbReference>
<dbReference type="EMBL" id="JACYNP010000002">
    <property type="protein sequence ID" value="MBD8120469.1"/>
    <property type="molecule type" value="Genomic_DNA"/>
</dbReference>
<evidence type="ECO:0000313" key="3">
    <source>
        <dbReference type="Proteomes" id="UP000625247"/>
    </source>
</evidence>